<accession>A0ACB9KJA0</accession>
<dbReference type="EMBL" id="CM039439">
    <property type="protein sequence ID" value="KAI4297284.1"/>
    <property type="molecule type" value="Genomic_DNA"/>
</dbReference>
<sequence length="223" mass="25358">MIACSWPFNSKNLDITIFVFKPTIVIIDDLVHGLKQFSLSTESIGCLQSSILRSIHGNMIIWCGTWQKQSIDKKQQLTESLLSMLTEISSMAVLTEHSFLEAYAGESRDGSSAAKFSTGDIVSVNTAITTNSDLNDFCYAILAIFRSRFAKMEGISSGICLKSQSSPRVLCLHVWKSILFCYSWIIQSDQRKWMLPYLERFSIDMKYDIFRVVYVSGERVDKW</sequence>
<comment type="caution">
    <text evidence="1">The sequence shown here is derived from an EMBL/GenBank/DDBJ whole genome shotgun (WGS) entry which is preliminary data.</text>
</comment>
<dbReference type="Proteomes" id="UP000828941">
    <property type="component" value="Chromosome 14"/>
</dbReference>
<gene>
    <name evidence="1" type="ORF">L6164_037178</name>
</gene>
<reference evidence="1 2" key="1">
    <citation type="journal article" date="2022" name="DNA Res.">
        <title>Chromosomal-level genome assembly of the orchid tree Bauhinia variegata (Leguminosae; Cercidoideae) supports the allotetraploid origin hypothesis of Bauhinia.</title>
        <authorList>
            <person name="Zhong Y."/>
            <person name="Chen Y."/>
            <person name="Zheng D."/>
            <person name="Pang J."/>
            <person name="Liu Y."/>
            <person name="Luo S."/>
            <person name="Meng S."/>
            <person name="Qian L."/>
            <person name="Wei D."/>
            <person name="Dai S."/>
            <person name="Zhou R."/>
        </authorList>
    </citation>
    <scope>NUCLEOTIDE SEQUENCE [LARGE SCALE GENOMIC DNA]</scope>
    <source>
        <strain evidence="1">BV-YZ2020</strain>
    </source>
</reference>
<evidence type="ECO:0000313" key="1">
    <source>
        <dbReference type="EMBL" id="KAI4297284.1"/>
    </source>
</evidence>
<protein>
    <submittedName>
        <fullName evidence="1">Uncharacterized protein</fullName>
    </submittedName>
</protein>
<keyword evidence="2" id="KW-1185">Reference proteome</keyword>
<proteinExistence type="predicted"/>
<organism evidence="1 2">
    <name type="scientific">Bauhinia variegata</name>
    <name type="common">Purple orchid tree</name>
    <name type="synonym">Phanera variegata</name>
    <dbReference type="NCBI Taxonomy" id="167791"/>
    <lineage>
        <taxon>Eukaryota</taxon>
        <taxon>Viridiplantae</taxon>
        <taxon>Streptophyta</taxon>
        <taxon>Embryophyta</taxon>
        <taxon>Tracheophyta</taxon>
        <taxon>Spermatophyta</taxon>
        <taxon>Magnoliopsida</taxon>
        <taxon>eudicotyledons</taxon>
        <taxon>Gunneridae</taxon>
        <taxon>Pentapetalae</taxon>
        <taxon>rosids</taxon>
        <taxon>fabids</taxon>
        <taxon>Fabales</taxon>
        <taxon>Fabaceae</taxon>
        <taxon>Cercidoideae</taxon>
        <taxon>Cercideae</taxon>
        <taxon>Bauhiniinae</taxon>
        <taxon>Bauhinia</taxon>
    </lineage>
</organism>
<evidence type="ECO:0000313" key="2">
    <source>
        <dbReference type="Proteomes" id="UP000828941"/>
    </source>
</evidence>
<name>A0ACB9KJA0_BAUVA</name>